<dbReference type="SUPFAM" id="SSF90002">
    <property type="entry name" value="Hypothetical protein YjiA, C-terminal domain"/>
    <property type="match status" value="1"/>
</dbReference>
<dbReference type="Pfam" id="PF07683">
    <property type="entry name" value="CobW_C"/>
    <property type="match status" value="1"/>
</dbReference>
<dbReference type="InterPro" id="IPR051316">
    <property type="entry name" value="Zinc-reg_GTPase_activator"/>
</dbReference>
<proteinExistence type="predicted"/>
<dbReference type="PANTHER" id="PTHR13748:SF62">
    <property type="entry name" value="COBW DOMAIN-CONTAINING PROTEIN"/>
    <property type="match status" value="1"/>
</dbReference>
<dbReference type="InterPro" id="IPR036627">
    <property type="entry name" value="CobW-likC_sf"/>
</dbReference>
<dbReference type="GO" id="GO:0005737">
    <property type="term" value="C:cytoplasm"/>
    <property type="evidence" value="ECO:0007669"/>
    <property type="project" value="TreeGrafter"/>
</dbReference>
<sequence>MNKTDLVDPKELGKLEKRVRSINAMAKIHYTQNTHIEINKILNIGGFDLEHALDIDPHFLEPEYPFKWVGLYQLEQGIYELTNDGNQQKTINICILGGATKVNKKEIADETLEEAVLVFSDKERTVDNQSSIIIGKVLNQLFFSGDINPQRYYIEIKETGYYMLFTEHHPHDFELELRDSSGEIEPVGDYEYGHHHEHDDVTSVSIKIEGDLDPDRFNEWIGHLLQTRGPDIFRMKGILSISGVPNRHVFQGIHMLFDSEPDKPWKDEIRRNEMIFIGRHLDQQELVKGFESCLA</sequence>
<dbReference type="PANTHER" id="PTHR13748">
    <property type="entry name" value="COBW-RELATED"/>
    <property type="match status" value="1"/>
</dbReference>
<organism evidence="4">
    <name type="scientific">marine metagenome</name>
    <dbReference type="NCBI Taxonomy" id="408172"/>
    <lineage>
        <taxon>unclassified sequences</taxon>
        <taxon>metagenomes</taxon>
        <taxon>ecological metagenomes</taxon>
    </lineage>
</organism>
<accession>A0A382BY91</accession>
<dbReference type="EMBL" id="UINC01031939">
    <property type="protein sequence ID" value="SVB18768.1"/>
    <property type="molecule type" value="Genomic_DNA"/>
</dbReference>
<feature type="domain" description="CobW C-terminal" evidence="3">
    <location>
        <begin position="201"/>
        <end position="294"/>
    </location>
</feature>
<keyword evidence="2" id="KW-0143">Chaperone</keyword>
<dbReference type="AlphaFoldDB" id="A0A382BY91"/>
<dbReference type="Gene3D" id="3.40.50.300">
    <property type="entry name" value="P-loop containing nucleotide triphosphate hydrolases"/>
    <property type="match status" value="1"/>
</dbReference>
<evidence type="ECO:0000259" key="3">
    <source>
        <dbReference type="SMART" id="SM00833"/>
    </source>
</evidence>
<evidence type="ECO:0000313" key="4">
    <source>
        <dbReference type="EMBL" id="SVB18768.1"/>
    </source>
</evidence>
<evidence type="ECO:0000256" key="2">
    <source>
        <dbReference type="ARBA" id="ARBA00023186"/>
    </source>
</evidence>
<dbReference type="InterPro" id="IPR027417">
    <property type="entry name" value="P-loop_NTPase"/>
</dbReference>
<dbReference type="Gene3D" id="3.30.1220.10">
    <property type="entry name" value="CobW-like, C-terminal domain"/>
    <property type="match status" value="1"/>
</dbReference>
<name>A0A382BY91_9ZZZZ</name>
<keyword evidence="1" id="KW-0547">Nucleotide-binding</keyword>
<dbReference type="SMART" id="SM00833">
    <property type="entry name" value="CobW_C"/>
    <property type="match status" value="1"/>
</dbReference>
<gene>
    <name evidence="4" type="ORF">METZ01_LOCUS171622</name>
</gene>
<reference evidence="4" key="1">
    <citation type="submission" date="2018-05" db="EMBL/GenBank/DDBJ databases">
        <authorList>
            <person name="Lanie J.A."/>
            <person name="Ng W.-L."/>
            <person name="Kazmierczak K.M."/>
            <person name="Andrzejewski T.M."/>
            <person name="Davidsen T.M."/>
            <person name="Wayne K.J."/>
            <person name="Tettelin H."/>
            <person name="Glass J.I."/>
            <person name="Rusch D."/>
            <person name="Podicherti R."/>
            <person name="Tsui H.-C.T."/>
            <person name="Winkler M.E."/>
        </authorList>
    </citation>
    <scope>NUCLEOTIDE SEQUENCE</scope>
</reference>
<dbReference type="InterPro" id="IPR011629">
    <property type="entry name" value="CobW-like_C"/>
</dbReference>
<protein>
    <recommendedName>
        <fullName evidence="3">CobW C-terminal domain-containing protein</fullName>
    </recommendedName>
</protein>
<dbReference type="GO" id="GO:0000166">
    <property type="term" value="F:nucleotide binding"/>
    <property type="evidence" value="ECO:0007669"/>
    <property type="project" value="UniProtKB-KW"/>
</dbReference>
<evidence type="ECO:0000256" key="1">
    <source>
        <dbReference type="ARBA" id="ARBA00022741"/>
    </source>
</evidence>